<evidence type="ECO:0000313" key="2">
    <source>
        <dbReference type="Proteomes" id="UP000601435"/>
    </source>
</evidence>
<keyword evidence="2" id="KW-1185">Reference proteome</keyword>
<name>A0A813AM01_9DINO</name>
<sequence>VARLVLYAKSQLPGVEILMSKKDVAGAFRLLWVDPGDVELFAGDLPWVPEEMEEGKPVDHVAMTIVYLVSSFGFSGSPGEWTVWGKATEEFLRKHCPACPRRDLSWGFESRILVDDNVLVEPKVGLRPWVASEVYELGVKTLLGEAAVNQEKDLIEGPFRTFQTVWGLDMDTATEEIHLPERRIIKGATLLSEPAFEYGNKDLAVRAVQRFRGIATGWTVIVKGLKNELKVEPKVTEPADEESVDEAWRDLWELFEEARSFYLFVNVWLSGEWDAGTVFVSSDATKTMIAAIDWTNGMVMRMPAKAAATWVQQCGDDDEIAIHVAEMLSFLAFACHVGETWQGKVVLYGGDNKIVREWIVGRKAGTRTGRILVRLANVLEMRYRFVLVATWWRTFHNVHADLLTRCSDDEFLELVNQKGWRVVDVVGSLRQAVADSERFGPCLLAWGEEDRRVLMQLKQRRLKRALPRALSPDWGAFKAVELCGPNRIVTDFADAVTAAGGQCRRATWSGPVNAGEVVFASLPPDVHGKCLRAVTEAVIEGRPLLVVLEGPRQAPWEEATRLLDEAQWSTELNEYLTSEFGEFAVRRRKCLIATVVFALEDAFSTATSRSVLGPPMSAALCPTKLVPNEAWVYPDKLVVDAGIPREPLLPLLKGHYWLHGERMKDFTDVWFGIPGDLQVWQCQGRDAKLWADLVRRGFGTDHILLEGSKATGGQTASALVLMAGYMIKPDGRAGGCNDPFDDLNVTKLLEWLKRWKRGLFPRAGDDGRAGGHENTVEEEIYEEHRGRGVSGDHQRHAGAHHRRLVWRWGDGL</sequence>
<feature type="non-terminal residue" evidence="1">
    <location>
        <position position="1"/>
    </location>
</feature>
<protein>
    <submittedName>
        <fullName evidence="1">Uncharacterized protein</fullName>
    </submittedName>
</protein>
<comment type="caution">
    <text evidence="1">The sequence shown here is derived from an EMBL/GenBank/DDBJ whole genome shotgun (WGS) entry which is preliminary data.</text>
</comment>
<dbReference type="Proteomes" id="UP000601435">
    <property type="component" value="Unassembled WGS sequence"/>
</dbReference>
<reference evidence="1" key="1">
    <citation type="submission" date="2021-02" db="EMBL/GenBank/DDBJ databases">
        <authorList>
            <person name="Dougan E. K."/>
            <person name="Rhodes N."/>
            <person name="Thang M."/>
            <person name="Chan C."/>
        </authorList>
    </citation>
    <scope>NUCLEOTIDE SEQUENCE</scope>
</reference>
<dbReference type="EMBL" id="CAJNJA010060729">
    <property type="protein sequence ID" value="CAE7871554.1"/>
    <property type="molecule type" value="Genomic_DNA"/>
</dbReference>
<gene>
    <name evidence="1" type="ORF">SNEC2469_LOCUS28195</name>
</gene>
<feature type="non-terminal residue" evidence="1">
    <location>
        <position position="812"/>
    </location>
</feature>
<dbReference type="AlphaFoldDB" id="A0A813AM01"/>
<evidence type="ECO:0000313" key="1">
    <source>
        <dbReference type="EMBL" id="CAE7871554.1"/>
    </source>
</evidence>
<dbReference type="OrthoDB" id="435942at2759"/>
<organism evidence="1 2">
    <name type="scientific">Symbiodinium necroappetens</name>
    <dbReference type="NCBI Taxonomy" id="1628268"/>
    <lineage>
        <taxon>Eukaryota</taxon>
        <taxon>Sar</taxon>
        <taxon>Alveolata</taxon>
        <taxon>Dinophyceae</taxon>
        <taxon>Suessiales</taxon>
        <taxon>Symbiodiniaceae</taxon>
        <taxon>Symbiodinium</taxon>
    </lineage>
</organism>
<accession>A0A813AM01</accession>
<proteinExistence type="predicted"/>